<dbReference type="Pfam" id="PF07007">
    <property type="entry name" value="LprI"/>
    <property type="match status" value="1"/>
</dbReference>
<dbReference type="PANTHER" id="PTHR39176">
    <property type="entry name" value="PERIPLASMIC PROTEIN-RELATED"/>
    <property type="match status" value="1"/>
</dbReference>
<keyword evidence="4" id="KW-1185">Reference proteome</keyword>
<dbReference type="Gene3D" id="1.20.1270.180">
    <property type="match status" value="1"/>
</dbReference>
<reference evidence="3 4" key="1">
    <citation type="submission" date="2019-09" db="EMBL/GenBank/DDBJ databases">
        <title>Salinarimonas rosea gen. nov., sp. nov., a new member of the a-2 subgroup of the Proteobacteria.</title>
        <authorList>
            <person name="Liu J."/>
        </authorList>
    </citation>
    <scope>NUCLEOTIDE SEQUENCE [LARGE SCALE GENOMIC DNA]</scope>
    <source>
        <strain evidence="3 4">BN140002</strain>
    </source>
</reference>
<evidence type="ECO:0000259" key="2">
    <source>
        <dbReference type="Pfam" id="PF07007"/>
    </source>
</evidence>
<organism evidence="3 4">
    <name type="scientific">Salinarimonas soli</name>
    <dbReference type="NCBI Taxonomy" id="1638099"/>
    <lineage>
        <taxon>Bacteria</taxon>
        <taxon>Pseudomonadati</taxon>
        <taxon>Pseudomonadota</taxon>
        <taxon>Alphaproteobacteria</taxon>
        <taxon>Hyphomicrobiales</taxon>
        <taxon>Salinarimonadaceae</taxon>
        <taxon>Salinarimonas</taxon>
    </lineage>
</organism>
<name>A0A5B2VBT3_9HYPH</name>
<evidence type="ECO:0000256" key="1">
    <source>
        <dbReference type="SAM" id="SignalP"/>
    </source>
</evidence>
<dbReference type="EMBL" id="VUOA01000027">
    <property type="protein sequence ID" value="KAA2236424.1"/>
    <property type="molecule type" value="Genomic_DNA"/>
</dbReference>
<dbReference type="Proteomes" id="UP000323142">
    <property type="component" value="Unassembled WGS sequence"/>
</dbReference>
<feature type="domain" description="Lysozyme inhibitor LprI-like N-terminal" evidence="2">
    <location>
        <begin position="43"/>
        <end position="135"/>
    </location>
</feature>
<feature type="signal peptide" evidence="1">
    <location>
        <begin position="1"/>
        <end position="22"/>
    </location>
</feature>
<reference evidence="3 4" key="2">
    <citation type="submission" date="2019-09" db="EMBL/GenBank/DDBJ databases">
        <authorList>
            <person name="Jin C."/>
        </authorList>
    </citation>
    <scope>NUCLEOTIDE SEQUENCE [LARGE SCALE GENOMIC DNA]</scope>
    <source>
        <strain evidence="3 4">BN140002</strain>
    </source>
</reference>
<gene>
    <name evidence="3" type="ORF">F0L46_14880</name>
</gene>
<keyword evidence="1" id="KW-0732">Signal</keyword>
<evidence type="ECO:0000313" key="3">
    <source>
        <dbReference type="EMBL" id="KAA2236424.1"/>
    </source>
</evidence>
<dbReference type="PANTHER" id="PTHR39176:SF1">
    <property type="entry name" value="PERIPLASMIC PROTEIN"/>
    <property type="match status" value="1"/>
</dbReference>
<proteinExistence type="predicted"/>
<dbReference type="OrthoDB" id="7340239at2"/>
<comment type="caution">
    <text evidence="3">The sequence shown here is derived from an EMBL/GenBank/DDBJ whole genome shotgun (WGS) entry which is preliminary data.</text>
</comment>
<dbReference type="AlphaFoldDB" id="A0A5B2VBT3"/>
<accession>A0A5B2VBT3</accession>
<dbReference type="RefSeq" id="WP_149818893.1">
    <property type="nucleotide sequence ID" value="NZ_VUOA01000027.1"/>
</dbReference>
<feature type="chain" id="PRO_5022725005" evidence="1">
    <location>
        <begin position="23"/>
        <end position="141"/>
    </location>
</feature>
<protein>
    <submittedName>
        <fullName evidence="3">DUF1311 domain-containing protein</fullName>
    </submittedName>
</protein>
<sequence>MTKATMMFTALAVIATFNSALGQNAPSVNLKSSPLYSKAYDACMKKSSGVTAEMLECSTNELRRYDRLLNDAYNEVQSRLNGSQKTALRDAQRAWIAYRDSTCSFMSRLGDRGTMALLVDSGCMLQTTAERARWLQQINDL</sequence>
<dbReference type="InterPro" id="IPR009739">
    <property type="entry name" value="LprI-like_N"/>
</dbReference>
<evidence type="ECO:0000313" key="4">
    <source>
        <dbReference type="Proteomes" id="UP000323142"/>
    </source>
</evidence>